<dbReference type="PIRSF" id="PIRSF038093">
    <property type="entry name" value="ARP2/3_su1"/>
    <property type="match status" value="1"/>
</dbReference>
<dbReference type="OrthoDB" id="406844at2759"/>
<reference evidence="11 12" key="1">
    <citation type="journal article" date="2014" name="Nat. Commun.">
        <title>Klebsormidium flaccidum genome reveals primary factors for plant terrestrial adaptation.</title>
        <authorList>
            <person name="Hori K."/>
            <person name="Maruyama F."/>
            <person name="Fujisawa T."/>
            <person name="Togashi T."/>
            <person name="Yamamoto N."/>
            <person name="Seo M."/>
            <person name="Sato S."/>
            <person name="Yamada T."/>
            <person name="Mori H."/>
            <person name="Tajima N."/>
            <person name="Moriyama T."/>
            <person name="Ikeuchi M."/>
            <person name="Watanabe M."/>
            <person name="Wada H."/>
            <person name="Kobayashi K."/>
            <person name="Saito M."/>
            <person name="Masuda T."/>
            <person name="Sasaki-Sekimoto Y."/>
            <person name="Mashiguchi K."/>
            <person name="Awai K."/>
            <person name="Shimojima M."/>
            <person name="Masuda S."/>
            <person name="Iwai M."/>
            <person name="Nobusawa T."/>
            <person name="Narise T."/>
            <person name="Kondo S."/>
            <person name="Saito H."/>
            <person name="Sato R."/>
            <person name="Murakawa M."/>
            <person name="Ihara Y."/>
            <person name="Oshima-Yamada Y."/>
            <person name="Ohtaka K."/>
            <person name="Satoh M."/>
            <person name="Sonobe K."/>
            <person name="Ishii M."/>
            <person name="Ohtani R."/>
            <person name="Kanamori-Sato M."/>
            <person name="Honoki R."/>
            <person name="Miyazaki D."/>
            <person name="Mochizuki H."/>
            <person name="Umetsu J."/>
            <person name="Higashi K."/>
            <person name="Shibata D."/>
            <person name="Kamiya Y."/>
            <person name="Sato N."/>
            <person name="Nakamura Y."/>
            <person name="Tabata S."/>
            <person name="Ida S."/>
            <person name="Kurokawa K."/>
            <person name="Ohta H."/>
        </authorList>
    </citation>
    <scope>NUCLEOTIDE SEQUENCE [LARGE SCALE GENOMIC DNA]</scope>
    <source>
        <strain evidence="11 12">NIES-2285</strain>
    </source>
</reference>
<evidence type="ECO:0000256" key="3">
    <source>
        <dbReference type="ARBA" id="ARBA00022490"/>
    </source>
</evidence>
<evidence type="ECO:0000256" key="4">
    <source>
        <dbReference type="ARBA" id="ARBA00022574"/>
    </source>
</evidence>
<evidence type="ECO:0000256" key="7">
    <source>
        <dbReference type="ARBA" id="ARBA00023212"/>
    </source>
</evidence>
<dbReference type="PROSITE" id="PS00678">
    <property type="entry name" value="WD_REPEATS_1"/>
    <property type="match status" value="1"/>
</dbReference>
<gene>
    <name evidence="11" type="ORF">KFL_000020310</name>
</gene>
<organism evidence="11 12">
    <name type="scientific">Klebsormidium nitens</name>
    <name type="common">Green alga</name>
    <name type="synonym">Ulothrix nitens</name>
    <dbReference type="NCBI Taxonomy" id="105231"/>
    <lineage>
        <taxon>Eukaryota</taxon>
        <taxon>Viridiplantae</taxon>
        <taxon>Streptophyta</taxon>
        <taxon>Klebsormidiophyceae</taxon>
        <taxon>Klebsormidiales</taxon>
        <taxon>Klebsormidiaceae</taxon>
        <taxon>Klebsormidium</taxon>
    </lineage>
</organism>
<dbReference type="InterPro" id="IPR019775">
    <property type="entry name" value="WD40_repeat_CS"/>
</dbReference>
<accession>A0A1Y1HKK6</accession>
<keyword evidence="4 10" id="KW-0853">WD repeat</keyword>
<dbReference type="InterPro" id="IPR001680">
    <property type="entry name" value="WD40_rpt"/>
</dbReference>
<evidence type="ECO:0000256" key="2">
    <source>
        <dbReference type="ARBA" id="ARBA00006260"/>
    </source>
</evidence>
<dbReference type="Pfam" id="PF00400">
    <property type="entry name" value="WD40"/>
    <property type="match status" value="3"/>
</dbReference>
<comment type="similarity">
    <text evidence="2">Belongs to the WD repeat ARPC1 family.</text>
</comment>
<keyword evidence="12" id="KW-1185">Reference proteome</keyword>
<evidence type="ECO:0000256" key="5">
    <source>
        <dbReference type="ARBA" id="ARBA00022737"/>
    </source>
</evidence>
<dbReference type="Gene3D" id="2.130.10.10">
    <property type="entry name" value="YVTN repeat-like/Quinoprotein amine dehydrogenase"/>
    <property type="match status" value="1"/>
</dbReference>
<dbReference type="GO" id="GO:0005885">
    <property type="term" value="C:Arp2/3 protein complex"/>
    <property type="evidence" value="ECO:0000318"/>
    <property type="project" value="GO_Central"/>
</dbReference>
<evidence type="ECO:0000256" key="6">
    <source>
        <dbReference type="ARBA" id="ARBA00023203"/>
    </source>
</evidence>
<keyword evidence="5" id="KW-0677">Repeat</keyword>
<dbReference type="GO" id="GO:0034314">
    <property type="term" value="P:Arp2/3 complex-mediated actin nucleation"/>
    <property type="evidence" value="ECO:0000318"/>
    <property type="project" value="GO_Central"/>
</dbReference>
<dbReference type="SMART" id="SM00320">
    <property type="entry name" value="WD40"/>
    <property type="match status" value="6"/>
</dbReference>
<dbReference type="InterPro" id="IPR036322">
    <property type="entry name" value="WD40_repeat_dom_sf"/>
</dbReference>
<dbReference type="InterPro" id="IPR015943">
    <property type="entry name" value="WD40/YVTN_repeat-like_dom_sf"/>
</dbReference>
<dbReference type="Proteomes" id="UP000054558">
    <property type="component" value="Unassembled WGS sequence"/>
</dbReference>
<proteinExistence type="inferred from homology"/>
<feature type="repeat" description="WD" evidence="10">
    <location>
        <begin position="122"/>
        <end position="154"/>
    </location>
</feature>
<evidence type="ECO:0000313" key="12">
    <source>
        <dbReference type="Proteomes" id="UP000054558"/>
    </source>
</evidence>
<dbReference type="EMBL" id="DF236951">
    <property type="protein sequence ID" value="GAQ77669.1"/>
    <property type="molecule type" value="Genomic_DNA"/>
</dbReference>
<dbReference type="PANTHER" id="PTHR10709">
    <property type="entry name" value="ACTIN-RELATED PROTEIN 2/3 COMPLEX SUBUNIT 1"/>
    <property type="match status" value="1"/>
</dbReference>
<dbReference type="PROSITE" id="PS50294">
    <property type="entry name" value="WD_REPEATS_REGION"/>
    <property type="match status" value="1"/>
</dbReference>
<dbReference type="AlphaFoldDB" id="A0A1Y1HKK6"/>
<keyword evidence="3" id="KW-0963">Cytoplasm</keyword>
<evidence type="ECO:0000256" key="10">
    <source>
        <dbReference type="PROSITE-ProRule" id="PRU00221"/>
    </source>
</evidence>
<dbReference type="PANTHER" id="PTHR10709:SF2">
    <property type="entry name" value="ACTIN-RELATED PROTEIN 2_3 COMPLEX SUBUNIT"/>
    <property type="match status" value="1"/>
</dbReference>
<evidence type="ECO:0000256" key="1">
    <source>
        <dbReference type="ARBA" id="ARBA00004245"/>
    </source>
</evidence>
<evidence type="ECO:0000313" key="11">
    <source>
        <dbReference type="EMBL" id="GAQ77669.1"/>
    </source>
</evidence>
<dbReference type="STRING" id="105231.A0A1Y1HKK6"/>
<protein>
    <recommendedName>
        <fullName evidence="8">Arp2/3 complex 41 kDa subunit</fullName>
    </recommendedName>
    <alternativeName>
        <fullName evidence="9">p41-ARC</fullName>
    </alternativeName>
</protein>
<dbReference type="PROSITE" id="PS50082">
    <property type="entry name" value="WD_REPEATS_2"/>
    <property type="match status" value="2"/>
</dbReference>
<name>A0A1Y1HKK6_KLENI</name>
<evidence type="ECO:0000256" key="9">
    <source>
        <dbReference type="ARBA" id="ARBA00041789"/>
    </source>
</evidence>
<evidence type="ECO:0000256" key="8">
    <source>
        <dbReference type="ARBA" id="ARBA00041244"/>
    </source>
</evidence>
<dbReference type="GO" id="GO:0051015">
    <property type="term" value="F:actin filament binding"/>
    <property type="evidence" value="ECO:0000318"/>
    <property type="project" value="GO_Central"/>
</dbReference>
<dbReference type="OMA" id="YVWEPSP"/>
<sequence>MLAVCPNSNEVHIFRVPPGSVSGSELERIHVLKNHDQLVSGIDWAPSSNCIVTCSHDRNAYVWNFDGKEWQPVLVILRLQRAATSVKWSSKENKFAVGSGAKSVCVCYYEQENNWWVSKLIRKKHSSTVQSVAWHPNNALLATASTDFKCRIFNAFVKGVDAKTDAVGDTKFGDVLMQIDSASGWVHDVDWSPSGEKLAFTAHDSSLHVIDIGAGTPVQTVSMKELPLRAVLFLSETRLVAAGYDNVPFLFGLNDSGSWCLLKNLDEPKASSAEKSGSTFSSAFEKFKGQGAPTDSLEPLKPPATIHENCITTLQALGPAGYSSTTRFSSSGLDGKVVTWELKGVLEGVSGLKL</sequence>
<keyword evidence="6" id="KW-0009">Actin-binding</keyword>
<dbReference type="InterPro" id="IPR017383">
    <property type="entry name" value="ARPC1"/>
</dbReference>
<dbReference type="SUPFAM" id="SSF50978">
    <property type="entry name" value="WD40 repeat-like"/>
    <property type="match status" value="1"/>
</dbReference>
<feature type="repeat" description="WD" evidence="10">
    <location>
        <begin position="32"/>
        <end position="66"/>
    </location>
</feature>
<keyword evidence="7" id="KW-0206">Cytoskeleton</keyword>
<comment type="subcellular location">
    <subcellularLocation>
        <location evidence="1">Cytoplasm</location>
        <location evidence="1">Cytoskeleton</location>
    </subcellularLocation>
</comment>